<evidence type="ECO:0000256" key="5">
    <source>
        <dbReference type="ARBA" id="ARBA00023295"/>
    </source>
</evidence>
<evidence type="ECO:0000313" key="8">
    <source>
        <dbReference type="Proteomes" id="UP000019434"/>
    </source>
</evidence>
<dbReference type="Gene3D" id="3.20.20.80">
    <property type="entry name" value="Glycosidases"/>
    <property type="match status" value="1"/>
</dbReference>
<dbReference type="Gene3D" id="2.60.40.10">
    <property type="entry name" value="Immunoglobulins"/>
    <property type="match status" value="1"/>
</dbReference>
<dbReference type="InterPro" id="IPR003610">
    <property type="entry name" value="CBM5/12"/>
</dbReference>
<keyword evidence="3" id="KW-0146">Chitin degradation</keyword>
<dbReference type="SUPFAM" id="SSF49265">
    <property type="entry name" value="Fibronectin type III"/>
    <property type="match status" value="1"/>
</dbReference>
<dbReference type="InterPro" id="IPR001223">
    <property type="entry name" value="Glyco_hydro18_cat"/>
</dbReference>
<dbReference type="Gene3D" id="3.10.50.10">
    <property type="match status" value="1"/>
</dbReference>
<accession>W8P1P1</accession>
<dbReference type="RefSeq" id="WP_084606319.1">
    <property type="nucleotide sequence ID" value="NZ_CP007264.1"/>
</dbReference>
<feature type="domain" description="GH18" evidence="6">
    <location>
        <begin position="169"/>
        <end position="531"/>
    </location>
</feature>
<dbReference type="EMBL" id="CP007264">
    <property type="protein sequence ID" value="AHL22681.1"/>
    <property type="molecule type" value="Genomic_DNA"/>
</dbReference>
<comment type="similarity">
    <text evidence="1">Belongs to the glycosyl hydrolase 18 family. Chitinase class II subfamily.</text>
</comment>
<dbReference type="GO" id="GO:0008061">
    <property type="term" value="F:chitin binding"/>
    <property type="evidence" value="ECO:0007669"/>
    <property type="project" value="InterPro"/>
</dbReference>
<dbReference type="GO" id="GO:0005975">
    <property type="term" value="P:carbohydrate metabolic process"/>
    <property type="evidence" value="ECO:0007669"/>
    <property type="project" value="InterPro"/>
</dbReference>
<dbReference type="InterPro" id="IPR036116">
    <property type="entry name" value="FN3_sf"/>
</dbReference>
<dbReference type="SUPFAM" id="SSF51055">
    <property type="entry name" value="Carbohydrate binding domain"/>
    <property type="match status" value="1"/>
</dbReference>
<dbReference type="SUPFAM" id="SSF54556">
    <property type="entry name" value="Chitinase insertion domain"/>
    <property type="match status" value="1"/>
</dbReference>
<keyword evidence="8" id="KW-1185">Reference proteome</keyword>
<evidence type="ECO:0000256" key="2">
    <source>
        <dbReference type="ARBA" id="ARBA00022801"/>
    </source>
</evidence>
<evidence type="ECO:0000256" key="1">
    <source>
        <dbReference type="ARBA" id="ARBA00009121"/>
    </source>
</evidence>
<dbReference type="OrthoDB" id="8638at2157"/>
<evidence type="ECO:0000313" key="7">
    <source>
        <dbReference type="EMBL" id="AHL22681.1"/>
    </source>
</evidence>
<keyword evidence="5" id="KW-0326">Glycosidase</keyword>
<name>W8P1P1_9EURY</name>
<dbReference type="InterPro" id="IPR036573">
    <property type="entry name" value="CBM_sf_5/12"/>
</dbReference>
<evidence type="ECO:0000256" key="3">
    <source>
        <dbReference type="ARBA" id="ARBA00023024"/>
    </source>
</evidence>
<dbReference type="Proteomes" id="UP000019434">
    <property type="component" value="Chromosome"/>
</dbReference>
<dbReference type="STRING" id="195522.BD01_1064"/>
<dbReference type="InterPro" id="IPR011583">
    <property type="entry name" value="Chitinase_II/V-like_cat"/>
</dbReference>
<dbReference type="InterPro" id="IPR017853">
    <property type="entry name" value="GH"/>
</dbReference>
<keyword evidence="3" id="KW-0624">Polysaccharide degradation</keyword>
<dbReference type="SMART" id="SM00636">
    <property type="entry name" value="Glyco_18"/>
    <property type="match status" value="1"/>
</dbReference>
<dbReference type="PANTHER" id="PTHR11177:SF317">
    <property type="entry name" value="CHITINASE 12-RELATED"/>
    <property type="match status" value="1"/>
</dbReference>
<reference evidence="7 8" key="1">
    <citation type="submission" date="2014-02" db="EMBL/GenBank/DDBJ databases">
        <title>Genome Sequence of an Hyperthermophilic Archaeon, Thermococcus nautili 30-1, producing viral vesicles.</title>
        <authorList>
            <person name="Oberto J."/>
            <person name="Gaudin M."/>
            <person name="Cossu M."/>
            <person name="Gorlas A."/>
            <person name="Slesarev A."/>
            <person name="Marguet E."/>
            <person name="Forterre P."/>
        </authorList>
    </citation>
    <scope>NUCLEOTIDE SEQUENCE [LARGE SCALE GENOMIC DNA]</scope>
    <source>
        <strain evidence="7 8">30-1</strain>
    </source>
</reference>
<evidence type="ECO:0000259" key="6">
    <source>
        <dbReference type="PROSITE" id="PS51910"/>
    </source>
</evidence>
<evidence type="ECO:0000256" key="4">
    <source>
        <dbReference type="ARBA" id="ARBA00023277"/>
    </source>
</evidence>
<gene>
    <name evidence="7" type="ORF">BD01_1064</name>
</gene>
<organism evidence="7 8">
    <name type="scientific">Thermococcus nautili</name>
    <dbReference type="NCBI Taxonomy" id="195522"/>
    <lineage>
        <taxon>Archaea</taxon>
        <taxon>Methanobacteriati</taxon>
        <taxon>Methanobacteriota</taxon>
        <taxon>Thermococci</taxon>
        <taxon>Thermococcales</taxon>
        <taxon>Thermococcaceae</taxon>
        <taxon>Thermococcus</taxon>
    </lineage>
</organism>
<dbReference type="CDD" id="cd06548">
    <property type="entry name" value="GH18_chitinase"/>
    <property type="match status" value="1"/>
</dbReference>
<dbReference type="KEGG" id="tnu:BD01_1064"/>
<dbReference type="AlphaFoldDB" id="W8P1P1"/>
<dbReference type="Pfam" id="PF00704">
    <property type="entry name" value="Glyco_hydro_18"/>
    <property type="match status" value="1"/>
</dbReference>
<dbReference type="PROSITE" id="PS51910">
    <property type="entry name" value="GH18_2"/>
    <property type="match status" value="1"/>
</dbReference>
<dbReference type="GO" id="GO:0005576">
    <property type="term" value="C:extracellular region"/>
    <property type="evidence" value="ECO:0007669"/>
    <property type="project" value="InterPro"/>
</dbReference>
<dbReference type="GO" id="GO:0006032">
    <property type="term" value="P:chitin catabolic process"/>
    <property type="evidence" value="ECO:0007669"/>
    <property type="project" value="UniProtKB-KW"/>
</dbReference>
<dbReference type="PROSITE" id="PS01095">
    <property type="entry name" value="GH18_1"/>
    <property type="match status" value="1"/>
</dbReference>
<dbReference type="SUPFAM" id="SSF51445">
    <property type="entry name" value="(Trans)glycosidases"/>
    <property type="match status" value="1"/>
</dbReference>
<dbReference type="InterPro" id="IPR013783">
    <property type="entry name" value="Ig-like_fold"/>
</dbReference>
<dbReference type="Gene3D" id="2.10.10.20">
    <property type="entry name" value="Carbohydrate-binding module superfamily 5/12"/>
    <property type="match status" value="1"/>
</dbReference>
<protein>
    <submittedName>
        <fullName evidence="7">Chitinase</fullName>
    </submittedName>
</protein>
<dbReference type="InterPro" id="IPR029070">
    <property type="entry name" value="Chitinase_insertion_sf"/>
</dbReference>
<dbReference type="GO" id="GO:0030246">
    <property type="term" value="F:carbohydrate binding"/>
    <property type="evidence" value="ECO:0007669"/>
    <property type="project" value="InterPro"/>
</dbReference>
<keyword evidence="4" id="KW-0119">Carbohydrate metabolism</keyword>
<dbReference type="HOGENOM" id="CLU_002833_14_0_2"/>
<dbReference type="eggNOG" id="arCOG07581">
    <property type="taxonomic scope" value="Archaea"/>
</dbReference>
<keyword evidence="2" id="KW-0378">Hydrolase</keyword>
<dbReference type="InterPro" id="IPR050314">
    <property type="entry name" value="Glycosyl_Hydrlase_18"/>
</dbReference>
<dbReference type="InterPro" id="IPR001579">
    <property type="entry name" value="Glyco_hydro_18_chit_AS"/>
</dbReference>
<dbReference type="PANTHER" id="PTHR11177">
    <property type="entry name" value="CHITINASE"/>
    <property type="match status" value="1"/>
</dbReference>
<dbReference type="SMART" id="SM00495">
    <property type="entry name" value="ChtBD3"/>
    <property type="match status" value="1"/>
</dbReference>
<dbReference type="GO" id="GO:0004553">
    <property type="term" value="F:hydrolase activity, hydrolyzing O-glycosyl compounds"/>
    <property type="evidence" value="ECO:0007669"/>
    <property type="project" value="InterPro"/>
</dbReference>
<sequence>MNRVLSILLVFLVVCSIGTALPGRASANNIPQLNGNILGWDAVNLTWNPVKGAIAYRVYRSTSMDNLTESLLITVNWSNYSKFNPGEAYLTGEIVEYNGSLWRAKHVTSSPPGGGDWERLGPIIPATNFVDDSLRGNTTYYYFIRPVFKGGKLGRPSNVLIVKTPPQPYRIVVYYISWGIYARAFSPYSIPFENVTHVLYAFLKPLPNGTVTWADPYADPMNFEALQRLKKKYPAVKILVSVGGWTLSKYFSDIAADPIKRENFAGSVVEILKKYGFDGVDIDWEYPGGGGMEGNHVRPDDGENFVLLLKTLRKALDNASTWKHYLLTVAAPADTTIASRVNWGEVSKIVDFIDVMAYDYAGPWLNVTYFNAPLYRDPSGPGLGSVNETISWYLKRVPGEKLVLGVPFYGRSFANVPPTNHGLYQPFNGTPSGTWGPAVETHGVMDYWDIAGRIASGKCTRYWSSASKVPWAYCRGVFITYDDPESIAIKVEYALNHTLGGVMVWEITADRKPKTESHPLLAAILRTLGEKPPAWIPDEHVLGVSRRVHVGVQRPTTASPPETSSGICGPGAVLLFALAVLPLTTRRR</sequence>
<proteinExistence type="inferred from homology"/>
<dbReference type="GeneID" id="32205244"/>